<dbReference type="GO" id="GO:0005049">
    <property type="term" value="F:nuclear export signal receptor activity"/>
    <property type="evidence" value="ECO:0007669"/>
    <property type="project" value="InterPro"/>
</dbReference>
<evidence type="ECO:0000313" key="9">
    <source>
        <dbReference type="Proteomes" id="UP000230423"/>
    </source>
</evidence>
<keyword evidence="9" id="KW-1185">Reference proteome</keyword>
<sequence length="367" mass="42257">MDICVIERAAETLLSLDESKGPPNLVSAESRREAEQLFHNIKQELTIEAAGQVIQNTKNQCVLFQIAQMTGEIVLRDWVLLSKEQIIHTYKMLLEFVAQREDLSNYAQTEFLRSVAMILKRGIIDEKTGDQEELFELIHNLLINQHARLLHSKIRTDEDLSIRSLSCLVQLAGLSGEVMASSEFTEHYVKHYIGSLMDLFAEGPLPHEINYFCTIVNRLFQYRPIQTIMRVGPELRRKFLIYLSQYIQHLTNQAMYTAIGRGEHDDHHSLALLFDSWTLLLRGRWRLELSQEEETLIDNELIIGPNLQIVKRFVECVQAPPIGCRAPIFTGGDDDDEDDRTLFLDLLTPLGTMACYSVREFMDMMIQ</sequence>
<evidence type="ECO:0000256" key="5">
    <source>
        <dbReference type="ARBA" id="ARBA00022490"/>
    </source>
</evidence>
<protein>
    <recommendedName>
        <fullName evidence="10">Exportin-1 C-terminal domain-containing protein</fullName>
    </recommendedName>
</protein>
<dbReference type="AlphaFoldDB" id="A0A2G9U540"/>
<evidence type="ECO:0000313" key="8">
    <source>
        <dbReference type="EMBL" id="PIO64630.1"/>
    </source>
</evidence>
<dbReference type="InterPro" id="IPR044189">
    <property type="entry name" value="XPO4/7-like"/>
</dbReference>
<dbReference type="PANTHER" id="PTHR12596">
    <property type="entry name" value="EXPORTIN 4,7-RELATED"/>
    <property type="match status" value="1"/>
</dbReference>
<keyword evidence="7" id="KW-0539">Nucleus</keyword>
<evidence type="ECO:0000256" key="7">
    <source>
        <dbReference type="ARBA" id="ARBA00023242"/>
    </source>
</evidence>
<evidence type="ECO:0000256" key="1">
    <source>
        <dbReference type="ARBA" id="ARBA00004123"/>
    </source>
</evidence>
<keyword evidence="6" id="KW-0653">Protein transport</keyword>
<accession>A0A2G9U540</accession>
<keyword evidence="4" id="KW-0813">Transport</keyword>
<dbReference type="EMBL" id="KZ349729">
    <property type="protein sequence ID" value="PIO64630.1"/>
    <property type="molecule type" value="Genomic_DNA"/>
</dbReference>
<dbReference type="GO" id="GO:0006611">
    <property type="term" value="P:protein export from nucleus"/>
    <property type="evidence" value="ECO:0007669"/>
    <property type="project" value="TreeGrafter"/>
</dbReference>
<gene>
    <name evidence="8" type="ORF">TELCIR_13736</name>
</gene>
<organism evidence="8 9">
    <name type="scientific">Teladorsagia circumcincta</name>
    <name type="common">Brown stomach worm</name>
    <name type="synonym">Ostertagia circumcincta</name>
    <dbReference type="NCBI Taxonomy" id="45464"/>
    <lineage>
        <taxon>Eukaryota</taxon>
        <taxon>Metazoa</taxon>
        <taxon>Ecdysozoa</taxon>
        <taxon>Nematoda</taxon>
        <taxon>Chromadorea</taxon>
        <taxon>Rhabditida</taxon>
        <taxon>Rhabditina</taxon>
        <taxon>Rhabditomorpha</taxon>
        <taxon>Strongyloidea</taxon>
        <taxon>Trichostrongylidae</taxon>
        <taxon>Teladorsagia</taxon>
    </lineage>
</organism>
<comment type="subcellular location">
    <subcellularLocation>
        <location evidence="2">Cytoplasm</location>
    </subcellularLocation>
    <subcellularLocation>
        <location evidence="1">Nucleus</location>
    </subcellularLocation>
</comment>
<dbReference type="InterPro" id="IPR016024">
    <property type="entry name" value="ARM-type_fold"/>
</dbReference>
<dbReference type="OrthoDB" id="5548448at2759"/>
<comment type="similarity">
    <text evidence="3">Belongs to the exportin family.</text>
</comment>
<dbReference type="SUPFAM" id="SSF48371">
    <property type="entry name" value="ARM repeat"/>
    <property type="match status" value="1"/>
</dbReference>
<evidence type="ECO:0000256" key="6">
    <source>
        <dbReference type="ARBA" id="ARBA00022927"/>
    </source>
</evidence>
<evidence type="ECO:0000256" key="3">
    <source>
        <dbReference type="ARBA" id="ARBA00009466"/>
    </source>
</evidence>
<dbReference type="GO" id="GO:0005643">
    <property type="term" value="C:nuclear pore"/>
    <property type="evidence" value="ECO:0007669"/>
    <property type="project" value="TreeGrafter"/>
</dbReference>
<dbReference type="Proteomes" id="UP000230423">
    <property type="component" value="Unassembled WGS sequence"/>
</dbReference>
<dbReference type="PANTHER" id="PTHR12596:SF1">
    <property type="entry name" value="EXPORTIN-4"/>
    <property type="match status" value="1"/>
</dbReference>
<proteinExistence type="inferred from homology"/>
<dbReference type="GO" id="GO:0005737">
    <property type="term" value="C:cytoplasm"/>
    <property type="evidence" value="ECO:0007669"/>
    <property type="project" value="UniProtKB-SubCell"/>
</dbReference>
<evidence type="ECO:0000256" key="2">
    <source>
        <dbReference type="ARBA" id="ARBA00004496"/>
    </source>
</evidence>
<evidence type="ECO:0000256" key="4">
    <source>
        <dbReference type="ARBA" id="ARBA00022448"/>
    </source>
</evidence>
<reference evidence="8 9" key="1">
    <citation type="submission" date="2015-09" db="EMBL/GenBank/DDBJ databases">
        <title>Draft genome of the parasitic nematode Teladorsagia circumcincta isolate WARC Sus (inbred).</title>
        <authorList>
            <person name="Mitreva M."/>
        </authorList>
    </citation>
    <scope>NUCLEOTIDE SEQUENCE [LARGE SCALE GENOMIC DNA]</scope>
    <source>
        <strain evidence="8 9">S</strain>
    </source>
</reference>
<evidence type="ECO:0008006" key="10">
    <source>
        <dbReference type="Google" id="ProtNLM"/>
    </source>
</evidence>
<name>A0A2G9U540_TELCI</name>
<keyword evidence="5" id="KW-0963">Cytoplasm</keyword>